<dbReference type="Proteomes" id="UP000243528">
    <property type="component" value="Unassembled WGS sequence"/>
</dbReference>
<comment type="caution">
    <text evidence="2">The sequence shown here is derived from an EMBL/GenBank/DDBJ whole genome shotgun (WGS) entry which is preliminary data.</text>
</comment>
<protein>
    <submittedName>
        <fullName evidence="2">Putative zinc binding protein</fullName>
    </submittedName>
</protein>
<dbReference type="InterPro" id="IPR029063">
    <property type="entry name" value="SAM-dependent_MTases_sf"/>
</dbReference>
<dbReference type="OrthoDB" id="9810247at2"/>
<organism evidence="2 3">
    <name type="scientific">Haloactinopolyspora alba</name>
    <dbReference type="NCBI Taxonomy" id="648780"/>
    <lineage>
        <taxon>Bacteria</taxon>
        <taxon>Bacillati</taxon>
        <taxon>Actinomycetota</taxon>
        <taxon>Actinomycetes</taxon>
        <taxon>Jiangellales</taxon>
        <taxon>Jiangellaceae</taxon>
        <taxon>Haloactinopolyspora</taxon>
    </lineage>
</organism>
<evidence type="ECO:0000259" key="1">
    <source>
        <dbReference type="Pfam" id="PF08484"/>
    </source>
</evidence>
<dbReference type="Gene3D" id="3.40.50.150">
    <property type="entry name" value="Vaccinia Virus protein VP39"/>
    <property type="match status" value="1"/>
</dbReference>
<proteinExistence type="predicted"/>
<sequence>MTIGRCPACGGDRLKAVADLGNTPVLNGVMFDDPASARSATQGRLDLYGCLDCAHAVNVAFDPGLIDYDAEYDNSLHFSPTFRAYADDLAARLVDAYALREARIVEIGSGKGDFLESITKLCGGHGVGYDPSTMPDREIPNVTLVGDYYRPGQDVEPYDLLVCRHVLEHLDDPESVLRSLRAAAPEGSVHYFEVPAAEFDFGPAGMWDFIYPHVSYFSAGSLRWLLNRCGFDVVASGRAFSDQFLWVEARPAAHEAAPGAVPPDPAEHLALLDEFAARHESQVSRWRQHIARAMGQGARAALWGAGSKGVSFLNAVDDGTELAVVDLNDRKWGRYLPGTGHRVTAPDDLGRDVTEVLITNPAYAPEISRHLGELGIDADVVAV</sequence>
<accession>A0A2P8E5L5</accession>
<dbReference type="EMBL" id="PYGE01000005">
    <property type="protein sequence ID" value="PSL04741.1"/>
    <property type="molecule type" value="Genomic_DNA"/>
</dbReference>
<dbReference type="SUPFAM" id="SSF53335">
    <property type="entry name" value="S-adenosyl-L-methionine-dependent methyltransferases"/>
    <property type="match status" value="1"/>
</dbReference>
<gene>
    <name evidence="2" type="ORF">CLV30_105208</name>
</gene>
<dbReference type="InterPro" id="IPR038576">
    <property type="entry name" value="Methyltransf_Zn-bd_dom_put_sf"/>
</dbReference>
<dbReference type="CDD" id="cd02440">
    <property type="entry name" value="AdoMet_MTases"/>
    <property type="match status" value="1"/>
</dbReference>
<dbReference type="InterPro" id="IPR013691">
    <property type="entry name" value="MeTrfase_14"/>
</dbReference>
<name>A0A2P8E5L5_9ACTN</name>
<dbReference type="Gene3D" id="3.40.50.720">
    <property type="entry name" value="NAD(P)-binding Rossmann-like Domain"/>
    <property type="match status" value="1"/>
</dbReference>
<dbReference type="Gene3D" id="6.20.50.110">
    <property type="entry name" value="Methyltransferase, zinc-binding domain"/>
    <property type="match status" value="1"/>
</dbReference>
<feature type="domain" description="C-methyltransferase" evidence="1">
    <location>
        <begin position="269"/>
        <end position="359"/>
    </location>
</feature>
<keyword evidence="3" id="KW-1185">Reference proteome</keyword>
<dbReference type="Pfam" id="PF13489">
    <property type="entry name" value="Methyltransf_23"/>
    <property type="match status" value="1"/>
</dbReference>
<reference evidence="2 3" key="1">
    <citation type="submission" date="2018-03" db="EMBL/GenBank/DDBJ databases">
        <title>Genomic Encyclopedia of Archaeal and Bacterial Type Strains, Phase II (KMG-II): from individual species to whole genera.</title>
        <authorList>
            <person name="Goeker M."/>
        </authorList>
    </citation>
    <scope>NUCLEOTIDE SEQUENCE [LARGE SCALE GENOMIC DNA]</scope>
    <source>
        <strain evidence="2 3">DSM 45211</strain>
    </source>
</reference>
<evidence type="ECO:0000313" key="3">
    <source>
        <dbReference type="Proteomes" id="UP000243528"/>
    </source>
</evidence>
<dbReference type="RefSeq" id="WP_106536931.1">
    <property type="nucleotide sequence ID" value="NZ_PYGE01000005.1"/>
</dbReference>
<evidence type="ECO:0000313" key="2">
    <source>
        <dbReference type="EMBL" id="PSL04741.1"/>
    </source>
</evidence>
<dbReference type="Pfam" id="PF08484">
    <property type="entry name" value="Methyltransf_14"/>
    <property type="match status" value="1"/>
</dbReference>
<dbReference type="AlphaFoldDB" id="A0A2P8E5L5"/>